<comment type="caution">
    <text evidence="9">The sequence shown here is derived from an EMBL/GenBank/DDBJ whole genome shotgun (WGS) entry which is preliminary data.</text>
</comment>
<comment type="similarity">
    <text evidence="3">Belongs to the HARBI1 family.</text>
</comment>
<dbReference type="Proteomes" id="UP000327044">
    <property type="component" value="Unassembled WGS sequence"/>
</dbReference>
<keyword evidence="5" id="KW-0479">Metal-binding</keyword>
<evidence type="ECO:0000256" key="3">
    <source>
        <dbReference type="ARBA" id="ARBA00006958"/>
    </source>
</evidence>
<dbReference type="PANTHER" id="PTHR22930:SF269">
    <property type="entry name" value="NUCLEASE HARBI1-LIKE PROTEIN"/>
    <property type="match status" value="1"/>
</dbReference>
<keyword evidence="7" id="KW-0539">Nucleus</keyword>
<evidence type="ECO:0000256" key="1">
    <source>
        <dbReference type="ARBA" id="ARBA00001968"/>
    </source>
</evidence>
<accession>A0A5N4AZ07</accession>
<feature type="domain" description="DDE Tnp4" evidence="8">
    <location>
        <begin position="94"/>
        <end position="259"/>
    </location>
</feature>
<evidence type="ECO:0000256" key="5">
    <source>
        <dbReference type="ARBA" id="ARBA00022723"/>
    </source>
</evidence>
<dbReference type="GO" id="GO:0004518">
    <property type="term" value="F:nuclease activity"/>
    <property type="evidence" value="ECO:0007669"/>
    <property type="project" value="UniProtKB-KW"/>
</dbReference>
<sequence length="355" mass="40005">MYFFLGFAADPDLNSFFCFANSLEYLGSGHTMKDLHIDYRIGLSSISNIIREVCASLWSRLKSACFPPLTKEFLAKSAEEFEARANFPNCVAAIDGKHIRMIKPAKSGSMNFNYKHYFSVLLLAACDSQYKFLYINVGAPGKSSDSTIFKNSKLYSQLKSGQIKMPPPRTISESRPTTVPYFLIGDEGFGLCDFLIRLFAGKYLPIGKKIFNYRLTRARRYIECTFGILSNKWRIFHRPLNVDEALTDSIVKTCCLLHNFVRERDGYQFEDTITVEGLVDNMAPDNSTRSQIAGNCSIALIKSSVFTLSPSISYIVKINTDDLTRVERCAIGGDANKLQRFELALVALLFSACWK</sequence>
<dbReference type="InterPro" id="IPR045249">
    <property type="entry name" value="HARBI1-like"/>
</dbReference>
<evidence type="ECO:0000259" key="8">
    <source>
        <dbReference type="Pfam" id="PF13359"/>
    </source>
</evidence>
<dbReference type="PANTHER" id="PTHR22930">
    <property type="match status" value="1"/>
</dbReference>
<evidence type="ECO:0000256" key="7">
    <source>
        <dbReference type="ARBA" id="ARBA00023242"/>
    </source>
</evidence>
<organism evidence="9 10">
    <name type="scientific">Photinus pyralis</name>
    <name type="common">Common eastern firefly</name>
    <name type="synonym">Lampyris pyralis</name>
    <dbReference type="NCBI Taxonomy" id="7054"/>
    <lineage>
        <taxon>Eukaryota</taxon>
        <taxon>Metazoa</taxon>
        <taxon>Ecdysozoa</taxon>
        <taxon>Arthropoda</taxon>
        <taxon>Hexapoda</taxon>
        <taxon>Insecta</taxon>
        <taxon>Pterygota</taxon>
        <taxon>Neoptera</taxon>
        <taxon>Endopterygota</taxon>
        <taxon>Coleoptera</taxon>
        <taxon>Polyphaga</taxon>
        <taxon>Elateriformia</taxon>
        <taxon>Elateroidea</taxon>
        <taxon>Lampyridae</taxon>
        <taxon>Lampyrinae</taxon>
        <taxon>Photinus</taxon>
    </lineage>
</organism>
<dbReference type="GO" id="GO:0005634">
    <property type="term" value="C:nucleus"/>
    <property type="evidence" value="ECO:0007669"/>
    <property type="project" value="UniProtKB-SubCell"/>
</dbReference>
<dbReference type="AlphaFoldDB" id="A0A5N4AZ07"/>
<comment type="cofactor">
    <cofactor evidence="1">
        <name>a divalent metal cation</name>
        <dbReference type="ChEBI" id="CHEBI:60240"/>
    </cofactor>
</comment>
<evidence type="ECO:0000256" key="4">
    <source>
        <dbReference type="ARBA" id="ARBA00022722"/>
    </source>
</evidence>
<evidence type="ECO:0000256" key="2">
    <source>
        <dbReference type="ARBA" id="ARBA00004123"/>
    </source>
</evidence>
<dbReference type="GO" id="GO:0046872">
    <property type="term" value="F:metal ion binding"/>
    <property type="evidence" value="ECO:0007669"/>
    <property type="project" value="UniProtKB-KW"/>
</dbReference>
<keyword evidence="6" id="KW-0378">Hydrolase</keyword>
<keyword evidence="10" id="KW-1185">Reference proteome</keyword>
<reference evidence="9 10" key="1">
    <citation type="journal article" date="2018" name="Elife">
        <title>Firefly genomes illuminate parallel origins of bioluminescence in beetles.</title>
        <authorList>
            <person name="Fallon T.R."/>
            <person name="Lower S.E."/>
            <person name="Chang C.H."/>
            <person name="Bessho-Uehara M."/>
            <person name="Martin G.J."/>
            <person name="Bewick A.J."/>
            <person name="Behringer M."/>
            <person name="Debat H.J."/>
            <person name="Wong I."/>
            <person name="Day J.C."/>
            <person name="Suvorov A."/>
            <person name="Silva C.J."/>
            <person name="Stanger-Hall K.F."/>
            <person name="Hall D.W."/>
            <person name="Schmitz R.J."/>
            <person name="Nelson D.R."/>
            <person name="Lewis S.M."/>
            <person name="Shigenobu S."/>
            <person name="Bybee S.M."/>
            <person name="Larracuente A.M."/>
            <person name="Oba Y."/>
            <person name="Weng J.K."/>
        </authorList>
    </citation>
    <scope>NUCLEOTIDE SEQUENCE [LARGE SCALE GENOMIC DNA]</scope>
    <source>
        <strain evidence="9">1611_PpyrPB1</strain>
        <tissue evidence="9">Whole body</tissue>
    </source>
</reference>
<dbReference type="EMBL" id="VVIM01000002">
    <property type="protein sequence ID" value="KAB0802564.1"/>
    <property type="molecule type" value="Genomic_DNA"/>
</dbReference>
<dbReference type="InParanoid" id="A0A5N4AZ07"/>
<evidence type="ECO:0000313" key="10">
    <source>
        <dbReference type="Proteomes" id="UP000327044"/>
    </source>
</evidence>
<evidence type="ECO:0000256" key="6">
    <source>
        <dbReference type="ARBA" id="ARBA00022801"/>
    </source>
</evidence>
<dbReference type="InterPro" id="IPR027806">
    <property type="entry name" value="HARBI1_dom"/>
</dbReference>
<keyword evidence="4" id="KW-0540">Nuclease</keyword>
<evidence type="ECO:0000313" key="9">
    <source>
        <dbReference type="EMBL" id="KAB0802564.1"/>
    </source>
</evidence>
<comment type="subcellular location">
    <subcellularLocation>
        <location evidence="2">Nucleus</location>
    </subcellularLocation>
</comment>
<name>A0A5N4AZ07_PHOPY</name>
<proteinExistence type="inferred from homology"/>
<gene>
    <name evidence="9" type="ORF">PPYR_04750</name>
</gene>
<dbReference type="GO" id="GO:0016787">
    <property type="term" value="F:hydrolase activity"/>
    <property type="evidence" value="ECO:0007669"/>
    <property type="project" value="UniProtKB-KW"/>
</dbReference>
<dbReference type="Pfam" id="PF13359">
    <property type="entry name" value="DDE_Tnp_4"/>
    <property type="match status" value="1"/>
</dbReference>
<protein>
    <recommendedName>
        <fullName evidence="8">DDE Tnp4 domain-containing protein</fullName>
    </recommendedName>
</protein>